<gene>
    <name evidence="4" type="ORF">BABINDRAFT_163147</name>
</gene>
<sequence length="200" mass="22041">MFGAVCSGRPMQTANQVGPNKYVLTIPNGSNLNHVAIFLLPNNEIPYDYSCLVYFQLPTSPEDFKLLGAISAVKPSAIFKFNSTTASQNTAYLDDESMMDDVPASGDIVIGISIETTAQAEMLLQQAKQVPPQSNALVRHSQPQLSDTAVLANRIVAHAYNFLGGFIDEQGKVPISRFDDWWSKFKAKLQNNPRFLDNVE</sequence>
<dbReference type="GeneID" id="30147594"/>
<dbReference type="EMBL" id="KV454438">
    <property type="protein sequence ID" value="ODQ77745.1"/>
    <property type="molecule type" value="Genomic_DNA"/>
</dbReference>
<evidence type="ECO:0000313" key="4">
    <source>
        <dbReference type="EMBL" id="ODQ77745.1"/>
    </source>
</evidence>
<evidence type="ECO:0000313" key="5">
    <source>
        <dbReference type="Proteomes" id="UP000094336"/>
    </source>
</evidence>
<dbReference type="GO" id="GO:0005829">
    <property type="term" value="C:cytosol"/>
    <property type="evidence" value="ECO:0007669"/>
    <property type="project" value="TreeGrafter"/>
</dbReference>
<feature type="domain" description="Hikeshi-like C-terminal" evidence="3">
    <location>
        <begin position="147"/>
        <end position="198"/>
    </location>
</feature>
<dbReference type="InterPro" id="IPR048364">
    <property type="entry name" value="Hikeshi-like_C"/>
</dbReference>
<dbReference type="GO" id="GO:0005635">
    <property type="term" value="C:nuclear envelope"/>
    <property type="evidence" value="ECO:0007669"/>
    <property type="project" value="EnsemblFungi"/>
</dbReference>
<dbReference type="InterPro" id="IPR031318">
    <property type="entry name" value="OPI10"/>
</dbReference>
<evidence type="ECO:0000259" key="2">
    <source>
        <dbReference type="Pfam" id="PF05603"/>
    </source>
</evidence>
<dbReference type="GO" id="GO:0006020">
    <property type="term" value="P:inositol metabolic process"/>
    <property type="evidence" value="ECO:0007669"/>
    <property type="project" value="EnsemblFungi"/>
</dbReference>
<dbReference type="PANTHER" id="PTHR12925:SF0">
    <property type="entry name" value="PROTEIN HIKESHI"/>
    <property type="match status" value="1"/>
</dbReference>
<dbReference type="RefSeq" id="XP_018983073.1">
    <property type="nucleotide sequence ID" value="XM_019129741.1"/>
</dbReference>
<protein>
    <submittedName>
        <fullName evidence="4">Uncharacterized protein</fullName>
    </submittedName>
</protein>
<dbReference type="STRING" id="984486.A0A1E3QJ68"/>
<dbReference type="AlphaFoldDB" id="A0A1E3QJ68"/>
<dbReference type="Proteomes" id="UP000094336">
    <property type="component" value="Unassembled WGS sequence"/>
</dbReference>
<keyword evidence="5" id="KW-1185">Reference proteome</keyword>
<dbReference type="GO" id="GO:0061608">
    <property type="term" value="F:nuclear import signal receptor activity"/>
    <property type="evidence" value="ECO:0007669"/>
    <property type="project" value="EnsemblFungi"/>
</dbReference>
<dbReference type="Pfam" id="PF21057">
    <property type="entry name" value="Hikeshi-like_C"/>
    <property type="match status" value="1"/>
</dbReference>
<feature type="domain" description="Hikeshi-like N-terminal" evidence="2">
    <location>
        <begin position="5"/>
        <end position="129"/>
    </location>
</feature>
<comment type="similarity">
    <text evidence="1">Belongs to the OPI10 family.</text>
</comment>
<dbReference type="GO" id="GO:0006606">
    <property type="term" value="P:protein import into nucleus"/>
    <property type="evidence" value="ECO:0007669"/>
    <property type="project" value="EnsemblFungi"/>
</dbReference>
<dbReference type="OrthoDB" id="10248398at2759"/>
<dbReference type="Pfam" id="PF05603">
    <property type="entry name" value="Hikeshi-like_N"/>
    <property type="match status" value="1"/>
</dbReference>
<accession>A0A1E3QJ68</accession>
<proteinExistence type="inferred from homology"/>
<name>A0A1E3QJ68_9ASCO</name>
<reference evidence="5" key="1">
    <citation type="submission" date="2016-05" db="EMBL/GenBank/DDBJ databases">
        <title>Comparative genomics of biotechnologically important yeasts.</title>
        <authorList>
            <consortium name="DOE Joint Genome Institute"/>
            <person name="Riley R."/>
            <person name="Haridas S."/>
            <person name="Wolfe K.H."/>
            <person name="Lopes M.R."/>
            <person name="Hittinger C.T."/>
            <person name="Goker M."/>
            <person name="Salamov A."/>
            <person name="Wisecaver J."/>
            <person name="Long T.M."/>
            <person name="Aerts A.L."/>
            <person name="Barry K."/>
            <person name="Choi C."/>
            <person name="Clum A."/>
            <person name="Coughlan A.Y."/>
            <person name="Deshpande S."/>
            <person name="Douglass A.P."/>
            <person name="Hanson S.J."/>
            <person name="Klenk H.-P."/>
            <person name="Labutti K."/>
            <person name="Lapidus A."/>
            <person name="Lindquist E."/>
            <person name="Lipzen A."/>
            <person name="Meier-Kolthoff J.P."/>
            <person name="Ohm R.A."/>
            <person name="Otillar R.P."/>
            <person name="Pangilinan J."/>
            <person name="Peng Y."/>
            <person name="Rokas A."/>
            <person name="Rosa C.A."/>
            <person name="Scheuner C."/>
            <person name="Sibirny A.A."/>
            <person name="Slot J.C."/>
            <person name="Stielow J.B."/>
            <person name="Sun H."/>
            <person name="Kurtzman C.P."/>
            <person name="Blackwell M."/>
            <person name="Grigoriev I.V."/>
            <person name="Jeffries T.W."/>
        </authorList>
    </citation>
    <scope>NUCLEOTIDE SEQUENCE [LARGE SCALE GENOMIC DNA]</scope>
    <source>
        <strain evidence="5">NRRL Y-12698</strain>
    </source>
</reference>
<dbReference type="PANTHER" id="PTHR12925">
    <property type="entry name" value="HIKESHI FAMILY MEMBER"/>
    <property type="match status" value="1"/>
</dbReference>
<dbReference type="InterPro" id="IPR008493">
    <property type="entry name" value="Hikeshi-like_N"/>
</dbReference>
<evidence type="ECO:0000259" key="3">
    <source>
        <dbReference type="Pfam" id="PF21057"/>
    </source>
</evidence>
<evidence type="ECO:0000256" key="1">
    <source>
        <dbReference type="ARBA" id="ARBA00006623"/>
    </source>
</evidence>
<organism evidence="4 5">
    <name type="scientific">Babjeviella inositovora NRRL Y-12698</name>
    <dbReference type="NCBI Taxonomy" id="984486"/>
    <lineage>
        <taxon>Eukaryota</taxon>
        <taxon>Fungi</taxon>
        <taxon>Dikarya</taxon>
        <taxon>Ascomycota</taxon>
        <taxon>Saccharomycotina</taxon>
        <taxon>Pichiomycetes</taxon>
        <taxon>Serinales incertae sedis</taxon>
        <taxon>Babjeviella</taxon>
    </lineage>
</organism>